<dbReference type="STRING" id="1193713.GCA_001636315_00999"/>
<dbReference type="RefSeq" id="WP_066385874.1">
    <property type="nucleotide sequence ID" value="NZ_CP022572.1"/>
</dbReference>
<dbReference type="KEGG" id="nmk:CHR53_20590"/>
<dbReference type="InterPro" id="IPR025716">
    <property type="entry name" value="Post-transcriptional_regulator"/>
</dbReference>
<dbReference type="Pfam" id="PF13797">
    <property type="entry name" value="Post_transc_reg"/>
    <property type="match status" value="1"/>
</dbReference>
<sequence>MEQGHAYEGFRTEVKPALVSKLDEFHLLGYDSVTVIELWDFLTKKKWRKTKEEIHLYEIIEDILAVKVSDFISFATIESYKTAEFSLNDEDELKELLK</sequence>
<evidence type="ECO:0000313" key="2">
    <source>
        <dbReference type="Proteomes" id="UP000282892"/>
    </source>
</evidence>
<dbReference type="Proteomes" id="UP000282892">
    <property type="component" value="Chromosome"/>
</dbReference>
<reference evidence="1 2" key="1">
    <citation type="submission" date="2017-07" db="EMBL/GenBank/DDBJ databases">
        <title>The complete genome sequence of Bacillus mesonae strain H20-5, an efficient strain improving plant abiotic stress resistance.</title>
        <authorList>
            <person name="Kim S.Y."/>
            <person name="Song H."/>
            <person name="Sang M.K."/>
            <person name="Weon H.-Y."/>
            <person name="Song J."/>
        </authorList>
    </citation>
    <scope>NUCLEOTIDE SEQUENCE [LARGE SCALE GENOMIC DNA]</scope>
    <source>
        <strain evidence="1 2">H20-5</strain>
    </source>
</reference>
<gene>
    <name evidence="1" type="ORF">CHR53_20590</name>
</gene>
<evidence type="ECO:0000313" key="1">
    <source>
        <dbReference type="EMBL" id="AZU63470.1"/>
    </source>
</evidence>
<keyword evidence="2" id="KW-1185">Reference proteome</keyword>
<name>A0A3T0I285_9BACI</name>
<proteinExistence type="predicted"/>
<protein>
    <submittedName>
        <fullName evidence="1">Post-transcriptional regulator</fullName>
    </submittedName>
</protein>
<organism evidence="1 2">
    <name type="scientific">Neobacillus mesonae</name>
    <dbReference type="NCBI Taxonomy" id="1193713"/>
    <lineage>
        <taxon>Bacteria</taxon>
        <taxon>Bacillati</taxon>
        <taxon>Bacillota</taxon>
        <taxon>Bacilli</taxon>
        <taxon>Bacillales</taxon>
        <taxon>Bacillaceae</taxon>
        <taxon>Neobacillus</taxon>
    </lineage>
</organism>
<dbReference type="AlphaFoldDB" id="A0A3T0I285"/>
<accession>A0A3T0I285</accession>
<dbReference type="EMBL" id="CP022572">
    <property type="protein sequence ID" value="AZU63470.1"/>
    <property type="molecule type" value="Genomic_DNA"/>
</dbReference>
<dbReference type="OrthoDB" id="2990595at2"/>